<evidence type="ECO:0000256" key="6">
    <source>
        <dbReference type="SAM" id="Phobius"/>
    </source>
</evidence>
<gene>
    <name evidence="8" type="ORF">CA264_15565</name>
</gene>
<dbReference type="PANTHER" id="PTHR36115">
    <property type="entry name" value="PROLINE-RICH ANTIGEN HOMOLOG-RELATED"/>
    <property type="match status" value="1"/>
</dbReference>
<comment type="subcellular location">
    <subcellularLocation>
        <location evidence="1">Cell membrane</location>
        <topology evidence="1">Multi-pass membrane protein</topology>
    </subcellularLocation>
</comment>
<dbReference type="OrthoDB" id="762068at2"/>
<sequence length="147" mass="16601">MREAKATGKPEYLTPNMARPVNAGIRALNFTIDLFVWLLLAVIAIILLDYLLPTVSHFTINALAYSAMVLLFLGYYSVLEYRFQKILGKWITRTKVVSLTGDKLTAGAVFRRSFARLLPIDWASYLFTRNGMHDALSGSRVVKDRKA</sequence>
<evidence type="ECO:0000256" key="5">
    <source>
        <dbReference type="ARBA" id="ARBA00023136"/>
    </source>
</evidence>
<dbReference type="InterPro" id="IPR051791">
    <property type="entry name" value="Pra-immunoreactive"/>
</dbReference>
<dbReference type="Pfam" id="PF06271">
    <property type="entry name" value="RDD"/>
    <property type="match status" value="1"/>
</dbReference>
<evidence type="ECO:0000256" key="4">
    <source>
        <dbReference type="ARBA" id="ARBA00022989"/>
    </source>
</evidence>
<evidence type="ECO:0000313" key="9">
    <source>
        <dbReference type="Proteomes" id="UP000266292"/>
    </source>
</evidence>
<dbReference type="GO" id="GO:0005886">
    <property type="term" value="C:plasma membrane"/>
    <property type="evidence" value="ECO:0007669"/>
    <property type="project" value="UniProtKB-SubCell"/>
</dbReference>
<keyword evidence="3 6" id="KW-0812">Transmembrane</keyword>
<evidence type="ECO:0000313" key="8">
    <source>
        <dbReference type="EMBL" id="ARS36724.1"/>
    </source>
</evidence>
<dbReference type="PANTHER" id="PTHR36115:SF4">
    <property type="entry name" value="MEMBRANE PROTEIN"/>
    <property type="match status" value="1"/>
</dbReference>
<dbReference type="Proteomes" id="UP000266292">
    <property type="component" value="Chromosome"/>
</dbReference>
<feature type="transmembrane region" description="Helical" evidence="6">
    <location>
        <begin position="34"/>
        <end position="52"/>
    </location>
</feature>
<dbReference type="AlphaFoldDB" id="A0A1X9YVD1"/>
<keyword evidence="5 6" id="KW-0472">Membrane</keyword>
<accession>A0A1X9YVD1</accession>
<dbReference type="KEGG" id="pact:CA264_15565"/>
<dbReference type="RefSeq" id="WP_025608322.1">
    <property type="nucleotide sequence ID" value="NZ_CP021235.1"/>
</dbReference>
<dbReference type="STRING" id="709015.GCA_000472485_03142"/>
<dbReference type="InterPro" id="IPR010432">
    <property type="entry name" value="RDD"/>
</dbReference>
<keyword evidence="2" id="KW-1003">Cell membrane</keyword>
<feature type="domain" description="RDD" evidence="7">
    <location>
        <begin position="23"/>
        <end position="126"/>
    </location>
</feature>
<keyword evidence="9" id="KW-1185">Reference proteome</keyword>
<reference evidence="9" key="1">
    <citation type="submission" date="2017-05" db="EMBL/GenBank/DDBJ databases">
        <authorList>
            <person name="Ray J."/>
            <person name="Price M."/>
            <person name="Deutschbauer A."/>
        </authorList>
    </citation>
    <scope>NUCLEOTIDE SEQUENCE [LARGE SCALE GENOMIC DNA]</scope>
    <source>
        <strain evidence="9">DSM 19842</strain>
    </source>
</reference>
<evidence type="ECO:0000259" key="7">
    <source>
        <dbReference type="Pfam" id="PF06271"/>
    </source>
</evidence>
<protein>
    <submittedName>
        <fullName evidence="8">RDD family protein</fullName>
    </submittedName>
</protein>
<name>A0A1X9YVD1_9BACT</name>
<feature type="transmembrane region" description="Helical" evidence="6">
    <location>
        <begin position="58"/>
        <end position="79"/>
    </location>
</feature>
<evidence type="ECO:0000256" key="1">
    <source>
        <dbReference type="ARBA" id="ARBA00004651"/>
    </source>
</evidence>
<organism evidence="8 9">
    <name type="scientific">Pontibacter actiniarum</name>
    <dbReference type="NCBI Taxonomy" id="323450"/>
    <lineage>
        <taxon>Bacteria</taxon>
        <taxon>Pseudomonadati</taxon>
        <taxon>Bacteroidota</taxon>
        <taxon>Cytophagia</taxon>
        <taxon>Cytophagales</taxon>
        <taxon>Hymenobacteraceae</taxon>
        <taxon>Pontibacter</taxon>
    </lineage>
</organism>
<evidence type="ECO:0000256" key="3">
    <source>
        <dbReference type="ARBA" id="ARBA00022692"/>
    </source>
</evidence>
<keyword evidence="4 6" id="KW-1133">Transmembrane helix</keyword>
<evidence type="ECO:0000256" key="2">
    <source>
        <dbReference type="ARBA" id="ARBA00022475"/>
    </source>
</evidence>
<proteinExistence type="predicted"/>
<dbReference type="EMBL" id="CP021235">
    <property type="protein sequence ID" value="ARS36724.1"/>
    <property type="molecule type" value="Genomic_DNA"/>
</dbReference>